<keyword evidence="2" id="KW-0029">Amino-acid transport</keyword>
<dbReference type="GO" id="GO:0015171">
    <property type="term" value="F:amino acid transmembrane transporter activity"/>
    <property type="evidence" value="ECO:0007669"/>
    <property type="project" value="TreeGrafter"/>
</dbReference>
<feature type="compositionally biased region" description="Polar residues" evidence="3">
    <location>
        <begin position="20"/>
        <end position="36"/>
    </location>
</feature>
<accession>A0A9N9Q528</accession>
<feature type="region of interest" description="Disordered" evidence="3">
    <location>
        <begin position="1"/>
        <end position="42"/>
    </location>
</feature>
<evidence type="ECO:0000256" key="1">
    <source>
        <dbReference type="ARBA" id="ARBA00022448"/>
    </source>
</evidence>
<dbReference type="GO" id="GO:0016020">
    <property type="term" value="C:membrane"/>
    <property type="evidence" value="ECO:0007669"/>
    <property type="project" value="TreeGrafter"/>
</dbReference>
<evidence type="ECO:0000313" key="4">
    <source>
        <dbReference type="EMBL" id="CAG8975002.1"/>
    </source>
</evidence>
<evidence type="ECO:0008006" key="6">
    <source>
        <dbReference type="Google" id="ProtNLM"/>
    </source>
</evidence>
<organism evidence="4 5">
    <name type="scientific">Hymenoscyphus albidus</name>
    <dbReference type="NCBI Taxonomy" id="595503"/>
    <lineage>
        <taxon>Eukaryota</taxon>
        <taxon>Fungi</taxon>
        <taxon>Dikarya</taxon>
        <taxon>Ascomycota</taxon>
        <taxon>Pezizomycotina</taxon>
        <taxon>Leotiomycetes</taxon>
        <taxon>Helotiales</taxon>
        <taxon>Helotiaceae</taxon>
        <taxon>Hymenoscyphus</taxon>
    </lineage>
</organism>
<evidence type="ECO:0000256" key="2">
    <source>
        <dbReference type="ARBA" id="ARBA00022970"/>
    </source>
</evidence>
<dbReference type="InterPro" id="IPR050524">
    <property type="entry name" value="APC_YAT"/>
</dbReference>
<keyword evidence="5" id="KW-1185">Reference proteome</keyword>
<evidence type="ECO:0000313" key="5">
    <source>
        <dbReference type="Proteomes" id="UP000701801"/>
    </source>
</evidence>
<dbReference type="PANTHER" id="PTHR43341:SF1">
    <property type="entry name" value="GENERAL AMINO-ACID PERMEASE GAP1"/>
    <property type="match status" value="1"/>
</dbReference>
<sequence length="80" mass="8598">MTTENPSPLSGRDIEEDSSDVSQSAQLPTEKGPQNHTELRRTLNERHVNMIAFSSTIGIGLFLQSGKVMYLIGPGGAVLA</sequence>
<proteinExistence type="predicted"/>
<reference evidence="4" key="1">
    <citation type="submission" date="2021-07" db="EMBL/GenBank/DDBJ databases">
        <authorList>
            <person name="Durling M."/>
        </authorList>
    </citation>
    <scope>NUCLEOTIDE SEQUENCE</scope>
</reference>
<keyword evidence="1" id="KW-0813">Transport</keyword>
<evidence type="ECO:0000256" key="3">
    <source>
        <dbReference type="SAM" id="MobiDB-lite"/>
    </source>
</evidence>
<comment type="caution">
    <text evidence="4">The sequence shown here is derived from an EMBL/GenBank/DDBJ whole genome shotgun (WGS) entry which is preliminary data.</text>
</comment>
<dbReference type="AlphaFoldDB" id="A0A9N9Q528"/>
<dbReference type="EMBL" id="CAJVRM010000121">
    <property type="protein sequence ID" value="CAG8975002.1"/>
    <property type="molecule type" value="Genomic_DNA"/>
</dbReference>
<dbReference type="PANTHER" id="PTHR43341">
    <property type="entry name" value="AMINO ACID PERMEASE"/>
    <property type="match status" value="1"/>
</dbReference>
<protein>
    <recommendedName>
        <fullName evidence="6">Amino acid permease/ SLC12A domain-containing protein</fullName>
    </recommendedName>
</protein>
<name>A0A9N9Q528_9HELO</name>
<dbReference type="OrthoDB" id="3900342at2759"/>
<gene>
    <name evidence="4" type="ORF">HYALB_00012134</name>
</gene>
<dbReference type="Proteomes" id="UP000701801">
    <property type="component" value="Unassembled WGS sequence"/>
</dbReference>